<accession>A0A9W6MUP4</accession>
<reference evidence="1" key="2">
    <citation type="submission" date="2023-01" db="EMBL/GenBank/DDBJ databases">
        <authorList>
            <person name="Sun Q."/>
            <person name="Evtushenko L."/>
        </authorList>
    </citation>
    <scope>NUCLEOTIDE SEQUENCE</scope>
    <source>
        <strain evidence="1">VKM B-2347</strain>
    </source>
</reference>
<organism evidence="1 2">
    <name type="scientific">Hansschlegelia plantiphila</name>
    <dbReference type="NCBI Taxonomy" id="374655"/>
    <lineage>
        <taxon>Bacteria</taxon>
        <taxon>Pseudomonadati</taxon>
        <taxon>Pseudomonadota</taxon>
        <taxon>Alphaproteobacteria</taxon>
        <taxon>Hyphomicrobiales</taxon>
        <taxon>Methylopilaceae</taxon>
        <taxon>Hansschlegelia</taxon>
    </lineage>
</organism>
<evidence type="ECO:0000313" key="2">
    <source>
        <dbReference type="Proteomes" id="UP001143372"/>
    </source>
</evidence>
<name>A0A9W6MUP4_9HYPH</name>
<reference evidence="1" key="1">
    <citation type="journal article" date="2014" name="Int. J. Syst. Evol. Microbiol.">
        <title>Complete genome sequence of Corynebacterium casei LMG S-19264T (=DSM 44701T), isolated from a smear-ripened cheese.</title>
        <authorList>
            <consortium name="US DOE Joint Genome Institute (JGI-PGF)"/>
            <person name="Walter F."/>
            <person name="Albersmeier A."/>
            <person name="Kalinowski J."/>
            <person name="Ruckert C."/>
        </authorList>
    </citation>
    <scope>NUCLEOTIDE SEQUENCE</scope>
    <source>
        <strain evidence="1">VKM B-2347</strain>
    </source>
</reference>
<keyword evidence="2" id="KW-1185">Reference proteome</keyword>
<evidence type="ECO:0000313" key="1">
    <source>
        <dbReference type="EMBL" id="GLK67599.1"/>
    </source>
</evidence>
<dbReference type="AlphaFoldDB" id="A0A9W6MUP4"/>
<proteinExistence type="predicted"/>
<dbReference type="RefSeq" id="WP_271167857.1">
    <property type="nucleotide sequence ID" value="NZ_BSFI01000007.1"/>
</dbReference>
<dbReference type="Proteomes" id="UP001143372">
    <property type="component" value="Unassembled WGS sequence"/>
</dbReference>
<evidence type="ECO:0008006" key="3">
    <source>
        <dbReference type="Google" id="ProtNLM"/>
    </source>
</evidence>
<comment type="caution">
    <text evidence="1">The sequence shown here is derived from an EMBL/GenBank/DDBJ whole genome shotgun (WGS) entry which is preliminary data.</text>
</comment>
<dbReference type="EMBL" id="BSFI01000007">
    <property type="protein sequence ID" value="GLK67599.1"/>
    <property type="molecule type" value="Genomic_DNA"/>
</dbReference>
<sequence length="58" mass="6720">MRQPDLFRLPQKPWNAGRLIGPNAPLKPKHIWAIRQQLKTDARVRDLAMFNCALDAKL</sequence>
<protein>
    <recommendedName>
        <fullName evidence="3">Integrase</fullName>
    </recommendedName>
</protein>
<gene>
    <name evidence="1" type="ORF">GCM10008179_12370</name>
</gene>